<dbReference type="RefSeq" id="WP_218320413.1">
    <property type="nucleotide sequence ID" value="NZ_JAEEGC010000043.1"/>
</dbReference>
<dbReference type="GO" id="GO:0016791">
    <property type="term" value="F:phosphatase activity"/>
    <property type="evidence" value="ECO:0007669"/>
    <property type="project" value="TreeGrafter"/>
</dbReference>
<evidence type="ECO:0000256" key="2">
    <source>
        <dbReference type="PROSITE-ProRule" id="PRU00169"/>
    </source>
</evidence>
<gene>
    <name evidence="4" type="ORF">I6U48_10715</name>
</gene>
<comment type="caution">
    <text evidence="4">The sequence shown here is derived from an EMBL/GenBank/DDBJ whole genome shotgun (WGS) entry which is preliminary data.</text>
</comment>
<dbReference type="EMBL" id="JAEEGC010000043">
    <property type="protein sequence ID" value="MBV7273381.1"/>
    <property type="molecule type" value="Genomic_DNA"/>
</dbReference>
<keyword evidence="2" id="KW-0597">Phosphoprotein</keyword>
<protein>
    <submittedName>
        <fullName evidence="4">SpoIIE family protein phosphatase</fullName>
    </submittedName>
</protein>
<dbReference type="Pfam" id="PF00072">
    <property type="entry name" value="Response_reg"/>
    <property type="match status" value="1"/>
</dbReference>
<dbReference type="InterPro" id="IPR001932">
    <property type="entry name" value="PPM-type_phosphatase-like_dom"/>
</dbReference>
<dbReference type="Pfam" id="PF07228">
    <property type="entry name" value="SpoIIE"/>
    <property type="match status" value="1"/>
</dbReference>
<proteinExistence type="predicted"/>
<dbReference type="SMART" id="SM00331">
    <property type="entry name" value="PP2C_SIG"/>
    <property type="match status" value="1"/>
</dbReference>
<dbReference type="AlphaFoldDB" id="A0A949WQZ8"/>
<dbReference type="SMART" id="SM00448">
    <property type="entry name" value="REC"/>
    <property type="match status" value="1"/>
</dbReference>
<dbReference type="CDD" id="cd17534">
    <property type="entry name" value="REC_DC-like"/>
    <property type="match status" value="1"/>
</dbReference>
<dbReference type="Proteomes" id="UP000694308">
    <property type="component" value="Unassembled WGS sequence"/>
</dbReference>
<feature type="modified residue" description="4-aspartylphosphate" evidence="2">
    <location>
        <position position="55"/>
    </location>
</feature>
<organism evidence="4 5">
    <name type="scientific">Clostridium thailandense</name>
    <dbReference type="NCBI Taxonomy" id="2794346"/>
    <lineage>
        <taxon>Bacteria</taxon>
        <taxon>Bacillati</taxon>
        <taxon>Bacillota</taxon>
        <taxon>Clostridia</taxon>
        <taxon>Eubacteriales</taxon>
        <taxon>Clostridiaceae</taxon>
        <taxon>Clostridium</taxon>
    </lineage>
</organism>
<dbReference type="PANTHER" id="PTHR43156:SF2">
    <property type="entry name" value="STAGE II SPORULATION PROTEIN E"/>
    <property type="match status" value="1"/>
</dbReference>
<evidence type="ECO:0000313" key="5">
    <source>
        <dbReference type="Proteomes" id="UP000694308"/>
    </source>
</evidence>
<evidence type="ECO:0000313" key="4">
    <source>
        <dbReference type="EMBL" id="MBV7273381.1"/>
    </source>
</evidence>
<dbReference type="PROSITE" id="PS50110">
    <property type="entry name" value="RESPONSE_REGULATORY"/>
    <property type="match status" value="1"/>
</dbReference>
<sequence length="382" mass="43825">MKKAKILIVEDDLLVSKYIQISLKKIGCHNYDTAVSGTEAIIKSKEFCPNLILMDIMLEGDIDGIDAARIIKLESDSPIIYLTSDSDIGTLERAKITEPFGYIIKPFEMRELHTVIEMALYRYEIDKKLIKNLQALTEKYELQKEMEKSLEEARIFQQKLFPKEIPKIDNLSISAKYIPAKKVGGDLYDIYRLNNKLILFIADICGHGIAAAMMSAYIKAHLKHSIMVDKLLEPEKILNRLKKIVIEESLFENKFLTAAICSIDLNTLRIKYSNAGHCRPLLLRDGSVECLDHGECLITDGLTEEKYTSKEFYMRSGDKLLFYTDGIYEWKDGECIYGIERFKQYIFKEGLFEDSLEDFISMVKSKGQIIDDISYILAEVLI</sequence>
<evidence type="ECO:0000256" key="1">
    <source>
        <dbReference type="ARBA" id="ARBA00022801"/>
    </source>
</evidence>
<name>A0A949WQZ8_9CLOT</name>
<reference evidence="4" key="1">
    <citation type="submission" date="2020-12" db="EMBL/GenBank/DDBJ databases">
        <title>Clostridium thailandense sp. nov., a novel acetogenic bacterium isolated from peat land soil in Thailand.</title>
        <authorList>
            <person name="Chaikitkaew S."/>
            <person name="Birkeland N.K."/>
        </authorList>
    </citation>
    <scope>NUCLEOTIDE SEQUENCE</scope>
    <source>
        <strain evidence="4">PL3</strain>
    </source>
</reference>
<keyword evidence="5" id="KW-1185">Reference proteome</keyword>
<dbReference type="GO" id="GO:0000160">
    <property type="term" value="P:phosphorelay signal transduction system"/>
    <property type="evidence" value="ECO:0007669"/>
    <property type="project" value="InterPro"/>
</dbReference>
<dbReference type="PANTHER" id="PTHR43156">
    <property type="entry name" value="STAGE II SPORULATION PROTEIN E-RELATED"/>
    <property type="match status" value="1"/>
</dbReference>
<dbReference type="InterPro" id="IPR001789">
    <property type="entry name" value="Sig_transdc_resp-reg_receiver"/>
</dbReference>
<feature type="domain" description="Response regulatory" evidence="3">
    <location>
        <begin position="5"/>
        <end position="120"/>
    </location>
</feature>
<evidence type="ECO:0000259" key="3">
    <source>
        <dbReference type="PROSITE" id="PS50110"/>
    </source>
</evidence>
<accession>A0A949WQZ8</accession>
<keyword evidence="1" id="KW-0378">Hydrolase</keyword>
<dbReference type="InterPro" id="IPR052016">
    <property type="entry name" value="Bact_Sigma-Reg"/>
</dbReference>